<name>A0A6B0VLF9_9EURY</name>
<dbReference type="Proteomes" id="UP000434101">
    <property type="component" value="Unassembled WGS sequence"/>
</dbReference>
<dbReference type="AlphaFoldDB" id="A0A6B0VLF9"/>
<reference evidence="2 3" key="1">
    <citation type="submission" date="2020-01" db="EMBL/GenBank/DDBJ databases">
        <title>Natronorubrum sp. JWXQ-INN 674 isolated from Inner Mongolia Autonomous Region of China.</title>
        <authorList>
            <person name="Xue Q."/>
        </authorList>
    </citation>
    <scope>NUCLEOTIDE SEQUENCE [LARGE SCALE GENOMIC DNA]</scope>
    <source>
        <strain evidence="2 3">JWXQ-INN-674</strain>
    </source>
</reference>
<dbReference type="OrthoDB" id="164068at2157"/>
<sequence>MSTRKLVAATLAAVMIFAAFAPAGAAAATADDGDGDSLDVSDDEFALEVKQTGNDVLATVTEAGAGVENVTVTASAVDENASYADSATTDGNGTAVFDAPIGNESVAVEFEATLDDEFATETVTLEPAEFDTFGSLVSAFVEDAKGDTDGPLGLTVANFVVANNPGNAPDHAGPPSHAGPPGEDTETGNQGPPEHAGGPSDADDDDDETGDNEADDDGNGNGGGPPDHANSSD</sequence>
<comment type="caution">
    <text evidence="2">The sequence shown here is derived from an EMBL/GenBank/DDBJ whole genome shotgun (WGS) entry which is preliminary data.</text>
</comment>
<evidence type="ECO:0000256" key="1">
    <source>
        <dbReference type="SAM" id="MobiDB-lite"/>
    </source>
</evidence>
<organism evidence="2 3">
    <name type="scientific">Natronorubrum halalkaliphilum</name>
    <dbReference type="NCBI Taxonomy" id="2691917"/>
    <lineage>
        <taxon>Archaea</taxon>
        <taxon>Methanobacteriati</taxon>
        <taxon>Methanobacteriota</taxon>
        <taxon>Stenosarchaea group</taxon>
        <taxon>Halobacteria</taxon>
        <taxon>Halobacteriales</taxon>
        <taxon>Natrialbaceae</taxon>
        <taxon>Natronorubrum</taxon>
    </lineage>
</organism>
<accession>A0A6B0VLF9</accession>
<keyword evidence="3" id="KW-1185">Reference proteome</keyword>
<dbReference type="RefSeq" id="WP_160065501.1">
    <property type="nucleotide sequence ID" value="NZ_WUYX01000033.1"/>
</dbReference>
<gene>
    <name evidence="2" type="ORF">GS429_11510</name>
</gene>
<evidence type="ECO:0000313" key="2">
    <source>
        <dbReference type="EMBL" id="MXV62681.1"/>
    </source>
</evidence>
<feature type="compositionally biased region" description="Acidic residues" evidence="1">
    <location>
        <begin position="201"/>
        <end position="218"/>
    </location>
</feature>
<dbReference type="EMBL" id="WUYX01000033">
    <property type="protein sequence ID" value="MXV62681.1"/>
    <property type="molecule type" value="Genomic_DNA"/>
</dbReference>
<proteinExistence type="predicted"/>
<feature type="region of interest" description="Disordered" evidence="1">
    <location>
        <begin position="165"/>
        <end position="233"/>
    </location>
</feature>
<evidence type="ECO:0000313" key="3">
    <source>
        <dbReference type="Proteomes" id="UP000434101"/>
    </source>
</evidence>
<feature type="compositionally biased region" description="Low complexity" evidence="1">
    <location>
        <begin position="168"/>
        <end position="182"/>
    </location>
</feature>
<protein>
    <submittedName>
        <fullName evidence="2">Uncharacterized protein</fullName>
    </submittedName>
</protein>